<keyword evidence="14" id="KW-0511">Multifunctional enzyme</keyword>
<comment type="catalytic activity">
    <reaction evidence="16">
        <text>2,5-diamino-6-hydroxy-4-(5-phosphoribosylamino)-pyrimidine + H2O + H(+) = 5-amino-6-(5-phospho-D-ribosylamino)uracil + NH4(+)</text>
        <dbReference type="Rhea" id="RHEA:21868"/>
        <dbReference type="ChEBI" id="CHEBI:15377"/>
        <dbReference type="ChEBI" id="CHEBI:15378"/>
        <dbReference type="ChEBI" id="CHEBI:28938"/>
        <dbReference type="ChEBI" id="CHEBI:58453"/>
        <dbReference type="ChEBI" id="CHEBI:58614"/>
        <dbReference type="EC" id="3.5.4.26"/>
    </reaction>
</comment>
<dbReference type="NCBIfam" id="TIGR00326">
    <property type="entry name" value="eubact_ribD"/>
    <property type="match status" value="1"/>
</dbReference>
<feature type="domain" description="CMP/dCMP-type deaminase" evidence="17">
    <location>
        <begin position="2"/>
        <end position="124"/>
    </location>
</feature>
<dbReference type="PROSITE" id="PS00903">
    <property type="entry name" value="CYT_DCMP_DEAMINASES_1"/>
    <property type="match status" value="1"/>
</dbReference>
<dbReference type="Pfam" id="PF01872">
    <property type="entry name" value="RibD_C"/>
    <property type="match status" value="1"/>
</dbReference>
<dbReference type="InterPro" id="IPR002734">
    <property type="entry name" value="RibDG_C"/>
</dbReference>
<evidence type="ECO:0000256" key="3">
    <source>
        <dbReference type="ARBA" id="ARBA00004910"/>
    </source>
</evidence>
<dbReference type="InterPro" id="IPR050765">
    <property type="entry name" value="Riboflavin_Biosynth_HTPR"/>
</dbReference>
<dbReference type="GO" id="GO:0008835">
    <property type="term" value="F:diaminohydroxyphosphoribosylaminopyrimidine deaminase activity"/>
    <property type="evidence" value="ECO:0007669"/>
    <property type="project" value="UniProtKB-EC"/>
</dbReference>
<comment type="similarity">
    <text evidence="5">In the C-terminal section; belongs to the HTP reductase family.</text>
</comment>
<evidence type="ECO:0000256" key="2">
    <source>
        <dbReference type="ARBA" id="ARBA00004882"/>
    </source>
</evidence>
<sequence length="429" mass="46380">MVNDTKYMARAIQLAKLASGHTAPNPLVGAVVVKDNKIIGEGFHHKAGTAHAEVHALDQAGEAAKGATLYVTLEPCAHYGKTPPCAKRVVESGISRVVIGSMDPNPLVAGKGIAILEDAGIEVTNDVLSEDCIRMNEGFFTYMQTKHPMITLKSAMSLDGKIATKTGESMWITNESSRHDGHILRATHDAMLVGVGTILADNPSLNCRISRDDLYESIIGNCDLVDFTSETEKMNDGPANTNAEIVNANIEIVDIHQPDVIILDSLGRTPTDANVFKQGDRKVIIFVSERCSKDRIHELERVGAIVKPIATVPVRKSKATDVLVDIKKLDINAVLSELGVMQYTSVLVEGGASIIASFVEQQLFDKMVTYVGNIIIGGAEAIGAVTGNGIASLQEAPNLTFTSVDIIDNNIRIEAYRMNREGEYVYRNR</sequence>
<evidence type="ECO:0000256" key="15">
    <source>
        <dbReference type="ARBA" id="ARBA00049861"/>
    </source>
</evidence>
<keyword evidence="9" id="KW-0686">Riboflavin biosynthesis</keyword>
<evidence type="ECO:0000256" key="5">
    <source>
        <dbReference type="ARBA" id="ARBA00007417"/>
    </source>
</evidence>
<protein>
    <recommendedName>
        <fullName evidence="8">Riboflavin biosynthesis protein RibD</fullName>
        <ecNumber evidence="7">1.1.1.193</ecNumber>
        <ecNumber evidence="6">3.5.4.26</ecNumber>
    </recommendedName>
</protein>
<comment type="catalytic activity">
    <reaction evidence="15">
        <text>5-amino-6-(5-phospho-D-ribitylamino)uracil + NADP(+) = 5-amino-6-(5-phospho-D-ribosylamino)uracil + NADPH + H(+)</text>
        <dbReference type="Rhea" id="RHEA:17845"/>
        <dbReference type="ChEBI" id="CHEBI:15378"/>
        <dbReference type="ChEBI" id="CHEBI:57783"/>
        <dbReference type="ChEBI" id="CHEBI:58349"/>
        <dbReference type="ChEBI" id="CHEBI:58421"/>
        <dbReference type="ChEBI" id="CHEBI:58453"/>
        <dbReference type="EC" id="1.1.1.193"/>
    </reaction>
</comment>
<comment type="pathway">
    <text evidence="2">Cofactor biosynthesis; riboflavin biosynthesis; 5-amino-6-(D-ribitylamino)uracil from GTP: step 2/4.</text>
</comment>
<dbReference type="RefSeq" id="WP_295189458.1">
    <property type="nucleotide sequence ID" value="NZ_JAWJZA010000013.1"/>
</dbReference>
<dbReference type="NCBIfam" id="TIGR00227">
    <property type="entry name" value="ribD_Cterm"/>
    <property type="match status" value="1"/>
</dbReference>
<dbReference type="InterPro" id="IPR004794">
    <property type="entry name" value="Eubact_RibD"/>
</dbReference>
<dbReference type="PANTHER" id="PTHR38011">
    <property type="entry name" value="DIHYDROFOLATE REDUCTASE FAMILY PROTEIN (AFU_ORTHOLOGUE AFUA_8G06820)"/>
    <property type="match status" value="1"/>
</dbReference>
<keyword evidence="11" id="KW-0862">Zinc</keyword>
<evidence type="ECO:0000256" key="1">
    <source>
        <dbReference type="ARBA" id="ARBA00002151"/>
    </source>
</evidence>
<dbReference type="InterPro" id="IPR011549">
    <property type="entry name" value="RibD_C"/>
</dbReference>
<dbReference type="InterPro" id="IPR002125">
    <property type="entry name" value="CMP_dCMP_dom"/>
</dbReference>
<evidence type="ECO:0000256" key="9">
    <source>
        <dbReference type="ARBA" id="ARBA00022619"/>
    </source>
</evidence>
<evidence type="ECO:0000256" key="6">
    <source>
        <dbReference type="ARBA" id="ARBA00012766"/>
    </source>
</evidence>
<dbReference type="Proteomes" id="UP001272515">
    <property type="component" value="Unassembled WGS sequence"/>
</dbReference>
<keyword evidence="19" id="KW-1185">Reference proteome</keyword>
<evidence type="ECO:0000256" key="10">
    <source>
        <dbReference type="ARBA" id="ARBA00022723"/>
    </source>
</evidence>
<dbReference type="EC" id="3.5.4.26" evidence="6"/>
<comment type="similarity">
    <text evidence="4">In the N-terminal section; belongs to the cytidine and deoxycytidylate deaminase family.</text>
</comment>
<dbReference type="EMBL" id="JAWJZB010000010">
    <property type="protein sequence ID" value="MDV5088960.1"/>
    <property type="molecule type" value="Genomic_DNA"/>
</dbReference>
<keyword evidence="13 18" id="KW-0560">Oxidoreductase</keyword>
<evidence type="ECO:0000256" key="4">
    <source>
        <dbReference type="ARBA" id="ARBA00005259"/>
    </source>
</evidence>
<dbReference type="PROSITE" id="PS51747">
    <property type="entry name" value="CYT_DCMP_DEAMINASES_2"/>
    <property type="match status" value="1"/>
</dbReference>
<keyword evidence="12" id="KW-0521">NADP</keyword>
<dbReference type="EC" id="1.1.1.193" evidence="7"/>
<comment type="caution">
    <text evidence="18">The sequence shown here is derived from an EMBL/GenBank/DDBJ whole genome shotgun (WGS) entry which is preliminary data.</text>
</comment>
<gene>
    <name evidence="18" type="primary">ribD</name>
    <name evidence="18" type="ORF">RVY80_08995</name>
</gene>
<comment type="function">
    <text evidence="1">Converts 2,5-diamino-6-(ribosylamino)-4(3h)-pyrimidinone 5'-phosphate into 5-amino-6-(ribosylamino)-2,4(1h,3h)-pyrimidinedione 5'-phosphate.</text>
</comment>
<evidence type="ECO:0000313" key="18">
    <source>
        <dbReference type="EMBL" id="MDV5088960.1"/>
    </source>
</evidence>
<dbReference type="CDD" id="cd01284">
    <property type="entry name" value="Riboflavin_deaminase-reductase"/>
    <property type="match status" value="1"/>
</dbReference>
<evidence type="ECO:0000256" key="11">
    <source>
        <dbReference type="ARBA" id="ARBA00022833"/>
    </source>
</evidence>
<dbReference type="InterPro" id="IPR016192">
    <property type="entry name" value="APOBEC/CMP_deaminase_Zn-bd"/>
</dbReference>
<evidence type="ECO:0000313" key="19">
    <source>
        <dbReference type="Proteomes" id="UP001272515"/>
    </source>
</evidence>
<dbReference type="PANTHER" id="PTHR38011:SF7">
    <property type="entry name" value="2,5-DIAMINO-6-RIBOSYLAMINO-4(3H)-PYRIMIDINONE 5'-PHOSPHATE REDUCTASE"/>
    <property type="match status" value="1"/>
</dbReference>
<dbReference type="Gene3D" id="3.40.140.10">
    <property type="entry name" value="Cytidine Deaminase, domain 2"/>
    <property type="match status" value="1"/>
</dbReference>
<evidence type="ECO:0000256" key="8">
    <source>
        <dbReference type="ARBA" id="ARBA00019930"/>
    </source>
</evidence>
<keyword evidence="18" id="KW-0378">Hydrolase</keyword>
<dbReference type="InterPro" id="IPR016193">
    <property type="entry name" value="Cytidine_deaminase-like"/>
</dbReference>
<reference evidence="18 19" key="1">
    <citation type="submission" date="2023-10" db="EMBL/GenBank/DDBJ databases">
        <title>Veillonella sp. nov., isolated from a pig farm feces dump.</title>
        <authorList>
            <person name="Chang Y.-H."/>
        </authorList>
    </citation>
    <scope>NUCLEOTIDE SEQUENCE [LARGE SCALE GENOMIC DNA]</scope>
    <source>
        <strain evidence="18 19">YH-vei2233</strain>
    </source>
</reference>
<evidence type="ECO:0000256" key="16">
    <source>
        <dbReference type="ARBA" id="ARBA00049886"/>
    </source>
</evidence>
<dbReference type="InterPro" id="IPR024072">
    <property type="entry name" value="DHFR-like_dom_sf"/>
</dbReference>
<evidence type="ECO:0000256" key="7">
    <source>
        <dbReference type="ARBA" id="ARBA00013173"/>
    </source>
</evidence>
<dbReference type="Gene3D" id="3.40.430.10">
    <property type="entry name" value="Dihydrofolate Reductase, subunit A"/>
    <property type="match status" value="1"/>
</dbReference>
<proteinExistence type="inferred from homology"/>
<evidence type="ECO:0000256" key="12">
    <source>
        <dbReference type="ARBA" id="ARBA00022857"/>
    </source>
</evidence>
<accession>A0ABU3ZAN8</accession>
<dbReference type="Pfam" id="PF00383">
    <property type="entry name" value="dCMP_cyt_deam_1"/>
    <property type="match status" value="1"/>
</dbReference>
<evidence type="ECO:0000256" key="13">
    <source>
        <dbReference type="ARBA" id="ARBA00023002"/>
    </source>
</evidence>
<evidence type="ECO:0000259" key="17">
    <source>
        <dbReference type="PROSITE" id="PS51747"/>
    </source>
</evidence>
<name>A0ABU3ZAN8_9FIRM</name>
<organism evidence="18 19">
    <name type="scientific">Veillonella absiana</name>
    <dbReference type="NCBI Taxonomy" id="3079305"/>
    <lineage>
        <taxon>Bacteria</taxon>
        <taxon>Bacillati</taxon>
        <taxon>Bacillota</taxon>
        <taxon>Negativicutes</taxon>
        <taxon>Veillonellales</taxon>
        <taxon>Veillonellaceae</taxon>
        <taxon>Veillonella</taxon>
    </lineage>
</organism>
<dbReference type="GO" id="GO:0008703">
    <property type="term" value="F:5-amino-6-(5-phosphoribosylamino)uracil reductase activity"/>
    <property type="evidence" value="ECO:0007669"/>
    <property type="project" value="UniProtKB-EC"/>
</dbReference>
<dbReference type="SUPFAM" id="SSF53597">
    <property type="entry name" value="Dihydrofolate reductase-like"/>
    <property type="match status" value="1"/>
</dbReference>
<keyword evidence="10" id="KW-0479">Metal-binding</keyword>
<dbReference type="SUPFAM" id="SSF53927">
    <property type="entry name" value="Cytidine deaminase-like"/>
    <property type="match status" value="1"/>
</dbReference>
<evidence type="ECO:0000256" key="14">
    <source>
        <dbReference type="ARBA" id="ARBA00023268"/>
    </source>
</evidence>
<comment type="pathway">
    <text evidence="3">Cofactor biosynthesis; riboflavin biosynthesis; 5-amino-6-(D-ribitylamino)uracil from GTP: step 3/4.</text>
</comment>